<dbReference type="Pfam" id="PF04847">
    <property type="entry name" value="Calcipressin"/>
    <property type="match status" value="1"/>
</dbReference>
<organism evidence="3 4">
    <name type="scientific">Crassostrea virginica</name>
    <name type="common">Eastern oyster</name>
    <dbReference type="NCBI Taxonomy" id="6565"/>
    <lineage>
        <taxon>Eukaryota</taxon>
        <taxon>Metazoa</taxon>
        <taxon>Spiralia</taxon>
        <taxon>Lophotrochozoa</taxon>
        <taxon>Mollusca</taxon>
        <taxon>Bivalvia</taxon>
        <taxon>Autobranchia</taxon>
        <taxon>Pteriomorphia</taxon>
        <taxon>Ostreida</taxon>
        <taxon>Ostreoidea</taxon>
        <taxon>Ostreidae</taxon>
        <taxon>Crassostrea</taxon>
    </lineage>
</organism>
<dbReference type="Proteomes" id="UP000694844">
    <property type="component" value="Chromosome 7"/>
</dbReference>
<dbReference type="PANTHER" id="PTHR10300:SF14">
    <property type="entry name" value="PROTEIN SARAH"/>
    <property type="match status" value="1"/>
</dbReference>
<dbReference type="GO" id="GO:0005737">
    <property type="term" value="C:cytoplasm"/>
    <property type="evidence" value="ECO:0007669"/>
    <property type="project" value="TreeGrafter"/>
</dbReference>
<reference evidence="4" key="1">
    <citation type="submission" date="2025-08" db="UniProtKB">
        <authorList>
            <consortium name="RefSeq"/>
        </authorList>
    </citation>
    <scope>IDENTIFICATION</scope>
    <source>
        <tissue evidence="4">Whole sample</tissue>
    </source>
</reference>
<dbReference type="GO" id="GO:0019722">
    <property type="term" value="P:calcium-mediated signaling"/>
    <property type="evidence" value="ECO:0007669"/>
    <property type="project" value="InterPro"/>
</dbReference>
<dbReference type="SUPFAM" id="SSF54928">
    <property type="entry name" value="RNA-binding domain, RBD"/>
    <property type="match status" value="1"/>
</dbReference>
<protein>
    <submittedName>
        <fullName evidence="4">Calcipressin-1-like</fullName>
    </submittedName>
</protein>
<dbReference type="AlphaFoldDB" id="A0A8B8AVL5"/>
<gene>
    <name evidence="4" type="primary">LOC111104574</name>
</gene>
<keyword evidence="3" id="KW-1185">Reference proteome</keyword>
<evidence type="ECO:0000313" key="3">
    <source>
        <dbReference type="Proteomes" id="UP000694844"/>
    </source>
</evidence>
<dbReference type="GO" id="GO:0005634">
    <property type="term" value="C:nucleus"/>
    <property type="evidence" value="ECO:0007669"/>
    <property type="project" value="TreeGrafter"/>
</dbReference>
<accession>A0A8B8AVL5</accession>
<dbReference type="CDD" id="cd12434">
    <property type="entry name" value="RRM_RCAN_like"/>
    <property type="match status" value="1"/>
</dbReference>
<comment type="similarity">
    <text evidence="1">Belongs to the RCAN family.</text>
</comment>
<dbReference type="GO" id="GO:0008597">
    <property type="term" value="F:calcium-dependent protein serine/threonine phosphatase regulator activity"/>
    <property type="evidence" value="ECO:0007669"/>
    <property type="project" value="TreeGrafter"/>
</dbReference>
<evidence type="ECO:0000256" key="2">
    <source>
        <dbReference type="SAM" id="MobiDB-lite"/>
    </source>
</evidence>
<dbReference type="OrthoDB" id="17212at2759"/>
<dbReference type="InterPro" id="IPR006931">
    <property type="entry name" value="Calcipressin"/>
</dbReference>
<evidence type="ECO:0000256" key="1">
    <source>
        <dbReference type="ARBA" id="ARBA00008209"/>
    </source>
</evidence>
<dbReference type="RefSeq" id="XP_022294304.1">
    <property type="nucleotide sequence ID" value="XM_022438596.1"/>
</dbReference>
<dbReference type="PANTHER" id="PTHR10300">
    <property type="entry name" value="CALCIPRESSIN"/>
    <property type="match status" value="1"/>
</dbReference>
<dbReference type="FunFam" id="3.30.70.330:FF:000092">
    <property type="entry name" value="Calcipressin-2 isoform 2"/>
    <property type="match status" value="1"/>
</dbReference>
<proteinExistence type="inferred from homology"/>
<dbReference type="Gene3D" id="3.30.70.330">
    <property type="match status" value="1"/>
</dbReference>
<sequence length="226" mass="25451">MADVDDADDHKVVLNEDNLSSSPQNESGVDARENVYFQDLPDALIVTNLEECIFDDVNCKAEFESLFRKYDDSASFLYLKSFRRARVNFSTPEMAATARIHLNEVELYGKRVKCYFAQPKDEEGENKDPHLHPPPLQKQFLISPPASPPVGWEQTHEAEPIINYDLISAVANLAPGMSHEIHPPSDKHPAIVVHICEDPPFPPINLAGQRPKIIQTRRPDVSERGT</sequence>
<evidence type="ECO:0000313" key="4">
    <source>
        <dbReference type="RefSeq" id="XP_022294304.1"/>
    </source>
</evidence>
<feature type="region of interest" description="Disordered" evidence="2">
    <location>
        <begin position="1"/>
        <end position="28"/>
    </location>
</feature>
<feature type="compositionally biased region" description="Polar residues" evidence="2">
    <location>
        <begin position="17"/>
        <end position="27"/>
    </location>
</feature>
<dbReference type="GO" id="GO:0003676">
    <property type="term" value="F:nucleic acid binding"/>
    <property type="evidence" value="ECO:0007669"/>
    <property type="project" value="InterPro"/>
</dbReference>
<dbReference type="KEGG" id="cvn:111104574"/>
<dbReference type="InterPro" id="IPR035979">
    <property type="entry name" value="RBD_domain_sf"/>
</dbReference>
<name>A0A8B8AVL5_CRAVI</name>
<dbReference type="InterPro" id="IPR012677">
    <property type="entry name" value="Nucleotide-bd_a/b_plait_sf"/>
</dbReference>
<dbReference type="GeneID" id="111104574"/>